<evidence type="ECO:0000256" key="5">
    <source>
        <dbReference type="PIRSR" id="PIRSR615500-1"/>
    </source>
</evidence>
<dbReference type="GO" id="GO:0004252">
    <property type="term" value="F:serine-type endopeptidase activity"/>
    <property type="evidence" value="ECO:0007669"/>
    <property type="project" value="UniProtKB-UniRule"/>
</dbReference>
<dbReference type="eggNOG" id="COG1404">
    <property type="taxonomic scope" value="Bacteria"/>
</dbReference>
<dbReference type="InterPro" id="IPR000209">
    <property type="entry name" value="Peptidase_S8/S53_dom"/>
</dbReference>
<comment type="similarity">
    <text evidence="1 6">Belongs to the peptidase S8 family.</text>
</comment>
<feature type="domain" description="Peptidase S8/S53" evidence="8">
    <location>
        <begin position="62"/>
        <end position="307"/>
    </location>
</feature>
<evidence type="ECO:0000256" key="1">
    <source>
        <dbReference type="ARBA" id="ARBA00011073"/>
    </source>
</evidence>
<keyword evidence="10" id="KW-1185">Reference proteome</keyword>
<keyword evidence="7" id="KW-0732">Signal</keyword>
<evidence type="ECO:0000256" key="4">
    <source>
        <dbReference type="ARBA" id="ARBA00022825"/>
    </source>
</evidence>
<feature type="chain" id="PRO_5004060092" description="Peptidase S8/S53 domain-containing protein" evidence="7">
    <location>
        <begin position="23"/>
        <end position="332"/>
    </location>
</feature>
<sequence>MLKLTLLFILQMVLGFSVNSWGAPNTAASTVNGDPSLVSQAWYIERIELPRAWRTVRETPDVPVGVIDMDFDLSHEELKEAFDDRYSLDFSGKNFSEISLDAKYSQHGTLVSAIIGANGVNAVGITGISQRARMIAINVAPVGKAIDIEEVMRYTIDSGAKVINCSFGYVSIKPDLMEKLRRALRYAQEKDVLIVAAAGNYGRDNDKEPFYPSSFSVEFPNVISVGATAEDDSHFYASSYGKKHVDIFAPGRNIIVPADATRYVLSSGTSEAAPIVSGVASLMRQINPRLSAAQVKKILMQTSDKKEQLRAISVSGGRVNAARAVEAAEVAR</sequence>
<dbReference type="HOGENOM" id="CLU_011263_7_0_7"/>
<dbReference type="InterPro" id="IPR023828">
    <property type="entry name" value="Peptidase_S8_Ser-AS"/>
</dbReference>
<proteinExistence type="inferred from homology"/>
<dbReference type="PATRIC" id="fig|1184267.3.peg.1447"/>
<evidence type="ECO:0000313" key="10">
    <source>
        <dbReference type="Proteomes" id="UP000012040"/>
    </source>
</evidence>
<dbReference type="GO" id="GO:0006508">
    <property type="term" value="P:proteolysis"/>
    <property type="evidence" value="ECO:0007669"/>
    <property type="project" value="UniProtKB-KW"/>
</dbReference>
<dbReference type="InterPro" id="IPR051048">
    <property type="entry name" value="Peptidase_S8/S53_subtilisin"/>
</dbReference>
<dbReference type="AlphaFoldDB" id="M4VAZ5"/>
<dbReference type="KEGG" id="bex:A11Q_1429"/>
<evidence type="ECO:0000256" key="3">
    <source>
        <dbReference type="ARBA" id="ARBA00022801"/>
    </source>
</evidence>
<dbReference type="PROSITE" id="PS00138">
    <property type="entry name" value="SUBTILASE_SER"/>
    <property type="match status" value="1"/>
</dbReference>
<gene>
    <name evidence="9" type="ORF">A11Q_1429</name>
</gene>
<dbReference type="STRING" id="1184267.A11Q_1429"/>
<dbReference type="InterPro" id="IPR036852">
    <property type="entry name" value="Peptidase_S8/S53_dom_sf"/>
</dbReference>
<dbReference type="RefSeq" id="WP_015470135.1">
    <property type="nucleotide sequence ID" value="NC_020813.1"/>
</dbReference>
<feature type="active site" description="Charge relay system" evidence="5 6">
    <location>
        <position position="107"/>
    </location>
</feature>
<dbReference type="PRINTS" id="PR00723">
    <property type="entry name" value="SUBTILISIN"/>
</dbReference>
<dbReference type="PANTHER" id="PTHR43399">
    <property type="entry name" value="SUBTILISIN-RELATED"/>
    <property type="match status" value="1"/>
</dbReference>
<dbReference type="PANTHER" id="PTHR43399:SF4">
    <property type="entry name" value="CELL WALL-ASSOCIATED PROTEASE"/>
    <property type="match status" value="1"/>
</dbReference>
<name>M4VAZ5_9BACT</name>
<dbReference type="Pfam" id="PF00082">
    <property type="entry name" value="Peptidase_S8"/>
    <property type="match status" value="1"/>
</dbReference>
<reference evidence="9 10" key="1">
    <citation type="journal article" date="2013" name="ISME J.">
        <title>By their genes ye shall know them: genomic signatures of predatory bacteria.</title>
        <authorList>
            <person name="Pasternak Z."/>
            <person name="Pietrokovski S."/>
            <person name="Rotem O."/>
            <person name="Gophna U."/>
            <person name="Lurie-Weinberger M.N."/>
            <person name="Jurkevitch E."/>
        </authorList>
    </citation>
    <scope>NUCLEOTIDE SEQUENCE [LARGE SCALE GENOMIC DNA]</scope>
    <source>
        <strain evidence="9 10">JSS</strain>
    </source>
</reference>
<evidence type="ECO:0000256" key="2">
    <source>
        <dbReference type="ARBA" id="ARBA00022670"/>
    </source>
</evidence>
<dbReference type="OrthoDB" id="5288185at2"/>
<feature type="active site" description="Charge relay system" evidence="5 6">
    <location>
        <position position="68"/>
    </location>
</feature>
<evidence type="ECO:0000256" key="7">
    <source>
        <dbReference type="SAM" id="SignalP"/>
    </source>
</evidence>
<dbReference type="EMBL" id="CP003537">
    <property type="protein sequence ID" value="AGH95645.1"/>
    <property type="molecule type" value="Genomic_DNA"/>
</dbReference>
<dbReference type="SUPFAM" id="SSF52743">
    <property type="entry name" value="Subtilisin-like"/>
    <property type="match status" value="1"/>
</dbReference>
<dbReference type="InterPro" id="IPR015500">
    <property type="entry name" value="Peptidase_S8_subtilisin-rel"/>
</dbReference>
<dbReference type="PROSITE" id="PS51892">
    <property type="entry name" value="SUBTILASE"/>
    <property type="match status" value="1"/>
</dbReference>
<organism evidence="9 10">
    <name type="scientific">Pseudobdellovibrio exovorus JSS</name>
    <dbReference type="NCBI Taxonomy" id="1184267"/>
    <lineage>
        <taxon>Bacteria</taxon>
        <taxon>Pseudomonadati</taxon>
        <taxon>Bdellovibrionota</taxon>
        <taxon>Bdellovibrionia</taxon>
        <taxon>Bdellovibrionales</taxon>
        <taxon>Pseudobdellovibrionaceae</taxon>
        <taxon>Pseudobdellovibrio</taxon>
    </lineage>
</organism>
<protein>
    <recommendedName>
        <fullName evidence="8">Peptidase S8/S53 domain-containing protein</fullName>
    </recommendedName>
</protein>
<keyword evidence="3 6" id="KW-0378">Hydrolase</keyword>
<keyword evidence="2 6" id="KW-0645">Protease</keyword>
<feature type="signal peptide" evidence="7">
    <location>
        <begin position="1"/>
        <end position="22"/>
    </location>
</feature>
<evidence type="ECO:0000313" key="9">
    <source>
        <dbReference type="EMBL" id="AGH95645.1"/>
    </source>
</evidence>
<dbReference type="Proteomes" id="UP000012040">
    <property type="component" value="Chromosome"/>
</dbReference>
<accession>M4VAZ5</accession>
<feature type="active site" description="Charge relay system" evidence="5 6">
    <location>
        <position position="270"/>
    </location>
</feature>
<dbReference type="Gene3D" id="3.40.50.200">
    <property type="entry name" value="Peptidase S8/S53 domain"/>
    <property type="match status" value="1"/>
</dbReference>
<evidence type="ECO:0000259" key="8">
    <source>
        <dbReference type="Pfam" id="PF00082"/>
    </source>
</evidence>
<evidence type="ECO:0000256" key="6">
    <source>
        <dbReference type="PROSITE-ProRule" id="PRU01240"/>
    </source>
</evidence>
<keyword evidence="4 6" id="KW-0720">Serine protease</keyword>